<evidence type="ECO:0000259" key="2">
    <source>
        <dbReference type="Pfam" id="PF02481"/>
    </source>
</evidence>
<dbReference type="SUPFAM" id="SSF102405">
    <property type="entry name" value="MCP/YpsA-like"/>
    <property type="match status" value="1"/>
</dbReference>
<feature type="domain" description="Smf/DprA SLOG" evidence="2">
    <location>
        <begin position="80"/>
        <end position="288"/>
    </location>
</feature>
<keyword evidence="4" id="KW-1185">Reference proteome</keyword>
<name>A0ABM9MRW9_9LACO</name>
<dbReference type="PANTHER" id="PTHR43022">
    <property type="entry name" value="PROTEIN SMF"/>
    <property type="match status" value="1"/>
</dbReference>
<evidence type="ECO:0000256" key="1">
    <source>
        <dbReference type="ARBA" id="ARBA00006525"/>
    </source>
</evidence>
<comment type="similarity">
    <text evidence="1">Belongs to the DprA/Smf family.</text>
</comment>
<evidence type="ECO:0000313" key="4">
    <source>
        <dbReference type="Proteomes" id="UP001314261"/>
    </source>
</evidence>
<dbReference type="NCBIfam" id="TIGR00732">
    <property type="entry name" value="dprA"/>
    <property type="match status" value="1"/>
</dbReference>
<dbReference type="InterPro" id="IPR003488">
    <property type="entry name" value="DprA"/>
</dbReference>
<dbReference type="PANTHER" id="PTHR43022:SF1">
    <property type="entry name" value="PROTEIN SMF"/>
    <property type="match status" value="1"/>
</dbReference>
<dbReference type="GeneID" id="89537130"/>
<organism evidence="3 4">
    <name type="scientific">Fructobacillus fructosus</name>
    <dbReference type="NCBI Taxonomy" id="1631"/>
    <lineage>
        <taxon>Bacteria</taxon>
        <taxon>Bacillati</taxon>
        <taxon>Bacillota</taxon>
        <taxon>Bacilli</taxon>
        <taxon>Lactobacillales</taxon>
        <taxon>Lactobacillaceae</taxon>
        <taxon>Fructobacillus</taxon>
    </lineage>
</organism>
<dbReference type="Gene3D" id="3.40.50.450">
    <property type="match status" value="1"/>
</dbReference>
<evidence type="ECO:0000313" key="3">
    <source>
        <dbReference type="EMBL" id="CAK1235599.1"/>
    </source>
</evidence>
<proteinExistence type="inferred from homology"/>
<accession>A0ABM9MRW9</accession>
<dbReference type="InterPro" id="IPR057666">
    <property type="entry name" value="DrpA_SLOG"/>
</dbReference>
<gene>
    <name evidence="3" type="ORF">R54839_PPFHFPJH_00647</name>
</gene>
<comment type="caution">
    <text evidence="3">The sequence shown here is derived from an EMBL/GenBank/DDBJ whole genome shotgun (WGS) entry which is preliminary data.</text>
</comment>
<dbReference type="RefSeq" id="WP_187753676.1">
    <property type="nucleotide sequence ID" value="NZ_CAUZLK010000005.1"/>
</dbReference>
<dbReference type="Proteomes" id="UP001314261">
    <property type="component" value="Unassembled WGS sequence"/>
</dbReference>
<reference evidence="3 4" key="1">
    <citation type="submission" date="2023-10" db="EMBL/GenBank/DDBJ databases">
        <authorList>
            <person name="Botero Cardona J."/>
        </authorList>
    </citation>
    <scope>NUCLEOTIDE SEQUENCE [LARGE SCALE GENOMIC DNA]</scope>
    <source>
        <strain evidence="3 4">R-54839</strain>
    </source>
</reference>
<dbReference type="Pfam" id="PF02481">
    <property type="entry name" value="DNA_processg_A"/>
    <property type="match status" value="1"/>
</dbReference>
<protein>
    <submittedName>
        <fullName evidence="3">Predicted Rossmann fold nucleotide-binding protein DprA/Smf involved in DNA uptake (Smf)</fullName>
    </submittedName>
</protein>
<dbReference type="EMBL" id="CAUZLR010000003">
    <property type="protein sequence ID" value="CAK1235599.1"/>
    <property type="molecule type" value="Genomic_DNA"/>
</dbReference>
<sequence>MEERDFLLAIQLTTGLGLARKAQIIKGIEEKRAPTGYPWSEMTLAVIVGLDPTSQIFARIVGAYRAALRRVEEQRGVFSYFTYFDDAYPEQLRQIFQPPLILFYRGDLRALRLPALAVVGTRTATPYGFSCLRRLLPGVIEHGVAIVSGLARGIDVMAHQVTFSNRGVPVAVIGSGLNHAYPVRNRQLQEEVALQGLLLSEYPDDVPSHRGHFPERNRIIAGLASATMVVEAKQHSGSLITANSALQNNRNVLAVPGSIFSDESSGCHELIQAGATVVQSSSDILANLSGF</sequence>